<reference evidence="2 3" key="1">
    <citation type="journal article" date="2015" name="Genome Biol.">
        <title>Comparative genomics of Steinernema reveals deeply conserved gene regulatory networks.</title>
        <authorList>
            <person name="Dillman A.R."/>
            <person name="Macchietto M."/>
            <person name="Porter C.F."/>
            <person name="Rogers A."/>
            <person name="Williams B."/>
            <person name="Antoshechkin I."/>
            <person name="Lee M.M."/>
            <person name="Goodwin Z."/>
            <person name="Lu X."/>
            <person name="Lewis E.E."/>
            <person name="Goodrich-Blair H."/>
            <person name="Stock S.P."/>
            <person name="Adams B.J."/>
            <person name="Sternberg P.W."/>
            <person name="Mortazavi A."/>
        </authorList>
    </citation>
    <scope>NUCLEOTIDE SEQUENCE [LARGE SCALE GENOMIC DNA]</scope>
    <source>
        <strain evidence="2 3">ALL</strain>
    </source>
</reference>
<name>A0A4U5LPL5_STECR</name>
<dbReference type="EMBL" id="AZBU02000014">
    <property type="protein sequence ID" value="TKR57872.1"/>
    <property type="molecule type" value="Genomic_DNA"/>
</dbReference>
<evidence type="ECO:0000313" key="2">
    <source>
        <dbReference type="EMBL" id="TKR57872.1"/>
    </source>
</evidence>
<keyword evidence="1" id="KW-0472">Membrane</keyword>
<evidence type="ECO:0000313" key="3">
    <source>
        <dbReference type="Proteomes" id="UP000298663"/>
    </source>
</evidence>
<feature type="transmembrane region" description="Helical" evidence="1">
    <location>
        <begin position="44"/>
        <end position="68"/>
    </location>
</feature>
<evidence type="ECO:0000256" key="1">
    <source>
        <dbReference type="SAM" id="Phobius"/>
    </source>
</evidence>
<dbReference type="AlphaFoldDB" id="A0A4U5LPL5"/>
<evidence type="ECO:0008006" key="4">
    <source>
        <dbReference type="Google" id="ProtNLM"/>
    </source>
</evidence>
<comment type="caution">
    <text evidence="2">The sequence shown here is derived from an EMBL/GenBank/DDBJ whole genome shotgun (WGS) entry which is preliminary data.</text>
</comment>
<reference evidence="2 3" key="2">
    <citation type="journal article" date="2019" name="G3 (Bethesda)">
        <title>Hybrid Assembly of the Genome of the Entomopathogenic Nematode Steinernema carpocapsae Identifies the X-Chromosome.</title>
        <authorList>
            <person name="Serra L."/>
            <person name="Macchietto M."/>
            <person name="Macias-Munoz A."/>
            <person name="McGill C.J."/>
            <person name="Rodriguez I.M."/>
            <person name="Rodriguez B."/>
            <person name="Murad R."/>
            <person name="Mortazavi A."/>
        </authorList>
    </citation>
    <scope>NUCLEOTIDE SEQUENCE [LARGE SCALE GENOMIC DNA]</scope>
    <source>
        <strain evidence="2 3">ALL</strain>
    </source>
</reference>
<sequence length="81" mass="9138">MVRTEFLLSGALYMTLSVIVFVINLMLLITLCRHKEFSSITYGIIKNICIASMTQLFSFFIGGIMTLLESNINDLLEKVSL</sequence>
<organism evidence="2 3">
    <name type="scientific">Steinernema carpocapsae</name>
    <name type="common">Entomopathogenic nematode</name>
    <dbReference type="NCBI Taxonomy" id="34508"/>
    <lineage>
        <taxon>Eukaryota</taxon>
        <taxon>Metazoa</taxon>
        <taxon>Ecdysozoa</taxon>
        <taxon>Nematoda</taxon>
        <taxon>Chromadorea</taxon>
        <taxon>Rhabditida</taxon>
        <taxon>Tylenchina</taxon>
        <taxon>Panagrolaimomorpha</taxon>
        <taxon>Strongyloidoidea</taxon>
        <taxon>Steinernematidae</taxon>
        <taxon>Steinernema</taxon>
    </lineage>
</organism>
<dbReference type="Proteomes" id="UP000298663">
    <property type="component" value="Unassembled WGS sequence"/>
</dbReference>
<proteinExistence type="predicted"/>
<gene>
    <name evidence="2" type="ORF">L596_030517</name>
</gene>
<keyword evidence="1" id="KW-0812">Transmembrane</keyword>
<keyword evidence="3" id="KW-1185">Reference proteome</keyword>
<accession>A0A4U5LPL5</accession>
<protein>
    <recommendedName>
        <fullName evidence="4">7TM GPCR serpentine receptor class x (Srx) domain-containing protein</fullName>
    </recommendedName>
</protein>
<feature type="transmembrane region" description="Helical" evidence="1">
    <location>
        <begin position="12"/>
        <end position="32"/>
    </location>
</feature>
<keyword evidence="1" id="KW-1133">Transmembrane helix</keyword>